<sequence>MKSLLFTTLILLLINLINAHSYESLGIDAVQKKETEKIIEDESQFPVINISTKDNSELIISRENYTDSVVDVFNIEDKYRLKERSASVKLRGNSSSFYGDVKKVLANQVPYRIKFDKKTNLLGLHDGEKFKNWVLLKIDGDVIRNDVAIRMGKVIFDKKYFITDSHFVKLYINDVFKGIYLLTEHNEIDEKKVNISQPEKNYNGTDIGYYLELDNYFYENPGKYISLDYEKATVKDIRGEERKFVPAEYTIKNDIYCEEQLYFIGNYTKNVFNIIYQAIENGEYKTFDEDYNLVNSTFTSVEETISAVFDVESAVNTYLLYEIIHDYDVGEGSFFFAVDFSENSKIKKLQMVSPWDFNWAYSDSPRRYWAGAFCDTAFAKKYGDRTNPWFVLLAKNDWFHELVSKKWEGFSTAIRAQLVEENAYLYQNYNDVLLVGKSVFKGVDNLYTWINKRLDWIDEAFVPGKSALPVPDEKDPVVTTTTKPVETTQPVVTKTTTVIIEPTIDVETTESTEIDSDDEQEVTAEAEEEQDSDSEEEEEQE</sequence>
<keyword evidence="4" id="KW-1185">Reference proteome</keyword>
<dbReference type="Pfam" id="PF08757">
    <property type="entry name" value="CotH"/>
    <property type="match status" value="1"/>
</dbReference>
<evidence type="ECO:0000256" key="2">
    <source>
        <dbReference type="SAM" id="SignalP"/>
    </source>
</evidence>
<dbReference type="Proteomes" id="UP000193719">
    <property type="component" value="Unassembled WGS sequence"/>
</dbReference>
<keyword evidence="2" id="KW-0732">Signal</keyword>
<dbReference type="STRING" id="1754191.A0A1Y1V358"/>
<evidence type="ECO:0000313" key="4">
    <source>
        <dbReference type="Proteomes" id="UP000193719"/>
    </source>
</evidence>
<reference evidence="3 4" key="1">
    <citation type="submission" date="2016-08" db="EMBL/GenBank/DDBJ databases">
        <title>Genomes of anaerobic fungi encode conserved fungal cellulosomes for biomass hydrolysis.</title>
        <authorList>
            <consortium name="DOE Joint Genome Institute"/>
            <person name="Haitjema C.H."/>
            <person name="Gilmore S.P."/>
            <person name="Henske J.K."/>
            <person name="Solomon K.V."/>
            <person name="De Groot R."/>
            <person name="Kuo A."/>
            <person name="Mondo S.J."/>
            <person name="Salamov A.A."/>
            <person name="Labutti K."/>
            <person name="Zhao Z."/>
            <person name="Chiniquy J."/>
            <person name="Barry K."/>
            <person name="Brewer H.M."/>
            <person name="Purvine S.O."/>
            <person name="Wright A.T."/>
            <person name="Boxma B."/>
            <person name="Van Alen T."/>
            <person name="Hackstein J.H."/>
            <person name="Baker S.E."/>
            <person name="Grigoriev I.V."/>
            <person name="O'Malley M.A."/>
        </authorList>
    </citation>
    <scope>NUCLEOTIDE SEQUENCE [LARGE SCALE GENOMIC DNA]</scope>
    <source>
        <strain evidence="4">finn</strain>
    </source>
</reference>
<proteinExistence type="predicted"/>
<evidence type="ECO:0000313" key="3">
    <source>
        <dbReference type="EMBL" id="ORX46212.1"/>
    </source>
</evidence>
<dbReference type="InterPro" id="IPR014867">
    <property type="entry name" value="Spore_coat_CotH_CotH2/3/7"/>
</dbReference>
<dbReference type="OrthoDB" id="2143015at2759"/>
<protein>
    <recommendedName>
        <fullName evidence="5">Coth-domain-containing protein</fullName>
    </recommendedName>
</protein>
<name>A0A1Y1V358_9FUNG</name>
<feature type="signal peptide" evidence="2">
    <location>
        <begin position="1"/>
        <end position="19"/>
    </location>
</feature>
<reference evidence="3 4" key="2">
    <citation type="submission" date="2016-08" db="EMBL/GenBank/DDBJ databases">
        <title>Pervasive Adenine N6-methylation of Active Genes in Fungi.</title>
        <authorList>
            <consortium name="DOE Joint Genome Institute"/>
            <person name="Mondo S.J."/>
            <person name="Dannebaum R.O."/>
            <person name="Kuo R.C."/>
            <person name="Labutti K."/>
            <person name="Haridas S."/>
            <person name="Kuo A."/>
            <person name="Salamov A."/>
            <person name="Ahrendt S.R."/>
            <person name="Lipzen A."/>
            <person name="Sullivan W."/>
            <person name="Andreopoulos W.B."/>
            <person name="Clum A."/>
            <person name="Lindquist E."/>
            <person name="Daum C."/>
            <person name="Ramamoorthy G.K."/>
            <person name="Gryganskyi A."/>
            <person name="Culley D."/>
            <person name="Magnuson J.K."/>
            <person name="James T.Y."/>
            <person name="O'Malley M.A."/>
            <person name="Stajich J.E."/>
            <person name="Spatafora J.W."/>
            <person name="Visel A."/>
            <person name="Grigoriev I.V."/>
        </authorList>
    </citation>
    <scope>NUCLEOTIDE SEQUENCE [LARGE SCALE GENOMIC DNA]</scope>
    <source>
        <strain evidence="4">finn</strain>
    </source>
</reference>
<gene>
    <name evidence="3" type="ORF">BCR36DRAFT_585358</name>
</gene>
<dbReference type="EMBL" id="MCFH01000036">
    <property type="protein sequence ID" value="ORX46212.1"/>
    <property type="molecule type" value="Genomic_DNA"/>
</dbReference>
<dbReference type="AlphaFoldDB" id="A0A1Y1V358"/>
<feature type="compositionally biased region" description="Acidic residues" evidence="1">
    <location>
        <begin position="507"/>
        <end position="541"/>
    </location>
</feature>
<feature type="region of interest" description="Disordered" evidence="1">
    <location>
        <begin position="502"/>
        <end position="541"/>
    </location>
</feature>
<evidence type="ECO:0008006" key="5">
    <source>
        <dbReference type="Google" id="ProtNLM"/>
    </source>
</evidence>
<accession>A0A1Y1V358</accession>
<comment type="caution">
    <text evidence="3">The sequence shown here is derived from an EMBL/GenBank/DDBJ whole genome shotgun (WGS) entry which is preliminary data.</text>
</comment>
<feature type="chain" id="PRO_5012756385" description="Coth-domain-containing protein" evidence="2">
    <location>
        <begin position="20"/>
        <end position="541"/>
    </location>
</feature>
<organism evidence="3 4">
    <name type="scientific">Piromyces finnis</name>
    <dbReference type="NCBI Taxonomy" id="1754191"/>
    <lineage>
        <taxon>Eukaryota</taxon>
        <taxon>Fungi</taxon>
        <taxon>Fungi incertae sedis</taxon>
        <taxon>Chytridiomycota</taxon>
        <taxon>Chytridiomycota incertae sedis</taxon>
        <taxon>Neocallimastigomycetes</taxon>
        <taxon>Neocallimastigales</taxon>
        <taxon>Neocallimastigaceae</taxon>
        <taxon>Piromyces</taxon>
    </lineage>
</organism>
<evidence type="ECO:0000256" key="1">
    <source>
        <dbReference type="SAM" id="MobiDB-lite"/>
    </source>
</evidence>